<feature type="transmembrane region" description="Helical" evidence="2">
    <location>
        <begin position="12"/>
        <end position="32"/>
    </location>
</feature>
<evidence type="ECO:0000313" key="3">
    <source>
        <dbReference type="EMBL" id="MFD0313230.1"/>
    </source>
</evidence>
<proteinExistence type="predicted"/>
<keyword evidence="2" id="KW-0472">Membrane</keyword>
<comment type="caution">
    <text evidence="3">The sequence shown here is derived from an EMBL/GenBank/DDBJ whole genome shotgun (WGS) entry which is preliminary data.</text>
</comment>
<evidence type="ECO:0000256" key="2">
    <source>
        <dbReference type="SAM" id="Phobius"/>
    </source>
</evidence>
<sequence length="146" mass="15290">MGTFLDAATGLPTLPLTAALVVVGCFWLLAALRLTTVSAFDADVDLRGWGLDGVPVAVAFSLLTVVAWGLSVGAAVLLAHLVPSGALAGALRLVTTAAALYVAWRTTRRAVRLTRRHRRAAGRRPAPPPRPADRATGARTHPRRAA</sequence>
<protein>
    <recommendedName>
        <fullName evidence="5">Integral membrane protein</fullName>
    </recommendedName>
</protein>
<evidence type="ECO:0008006" key="5">
    <source>
        <dbReference type="Google" id="ProtNLM"/>
    </source>
</evidence>
<keyword evidence="2" id="KW-1133">Transmembrane helix</keyword>
<keyword evidence="4" id="KW-1185">Reference proteome</keyword>
<accession>A0ABW2W127</accession>
<dbReference type="EMBL" id="JBHTEB010000001">
    <property type="protein sequence ID" value="MFD0313230.1"/>
    <property type="molecule type" value="Genomic_DNA"/>
</dbReference>
<reference evidence="4" key="1">
    <citation type="journal article" date="2019" name="Int. J. Syst. Evol. Microbiol.">
        <title>The Global Catalogue of Microorganisms (GCM) 10K type strain sequencing project: providing services to taxonomists for standard genome sequencing and annotation.</title>
        <authorList>
            <consortium name="The Broad Institute Genomics Platform"/>
            <consortium name="The Broad Institute Genome Sequencing Center for Infectious Disease"/>
            <person name="Wu L."/>
            <person name="Ma J."/>
        </authorList>
    </citation>
    <scope>NUCLEOTIDE SEQUENCE [LARGE SCALE GENOMIC DNA]</scope>
    <source>
        <strain evidence="4">CGMCC 4.7400</strain>
    </source>
</reference>
<evidence type="ECO:0000313" key="4">
    <source>
        <dbReference type="Proteomes" id="UP001597023"/>
    </source>
</evidence>
<dbReference type="Proteomes" id="UP001597023">
    <property type="component" value="Unassembled WGS sequence"/>
</dbReference>
<dbReference type="RefSeq" id="WP_381604791.1">
    <property type="nucleotide sequence ID" value="NZ_JBHTEB010000001.1"/>
</dbReference>
<feature type="transmembrane region" description="Helical" evidence="2">
    <location>
        <begin position="85"/>
        <end position="104"/>
    </location>
</feature>
<gene>
    <name evidence="3" type="ORF">ACFQZ6_03065</name>
</gene>
<feature type="region of interest" description="Disordered" evidence="1">
    <location>
        <begin position="114"/>
        <end position="146"/>
    </location>
</feature>
<keyword evidence="2" id="KW-0812">Transmembrane</keyword>
<feature type="transmembrane region" description="Helical" evidence="2">
    <location>
        <begin position="53"/>
        <end position="79"/>
    </location>
</feature>
<evidence type="ECO:0000256" key="1">
    <source>
        <dbReference type="SAM" id="MobiDB-lite"/>
    </source>
</evidence>
<name>A0ABW2W127_9ACTN</name>
<organism evidence="3 4">
    <name type="scientific">Streptomyces flavalbus</name>
    <dbReference type="NCBI Taxonomy" id="2665155"/>
    <lineage>
        <taxon>Bacteria</taxon>
        <taxon>Bacillati</taxon>
        <taxon>Actinomycetota</taxon>
        <taxon>Actinomycetes</taxon>
        <taxon>Kitasatosporales</taxon>
        <taxon>Streptomycetaceae</taxon>
        <taxon>Streptomyces</taxon>
    </lineage>
</organism>